<dbReference type="AlphaFoldDB" id="A0A9D4YHJ0"/>
<evidence type="ECO:0000313" key="9">
    <source>
        <dbReference type="Proteomes" id="UP001058974"/>
    </source>
</evidence>
<dbReference type="Proteomes" id="UP001058974">
    <property type="component" value="Chromosome 2"/>
</dbReference>
<organism evidence="8 9">
    <name type="scientific">Pisum sativum</name>
    <name type="common">Garden pea</name>
    <name type="synonym">Lathyrus oleraceus</name>
    <dbReference type="NCBI Taxonomy" id="3888"/>
    <lineage>
        <taxon>Eukaryota</taxon>
        <taxon>Viridiplantae</taxon>
        <taxon>Streptophyta</taxon>
        <taxon>Embryophyta</taxon>
        <taxon>Tracheophyta</taxon>
        <taxon>Spermatophyta</taxon>
        <taxon>Magnoliopsida</taxon>
        <taxon>eudicotyledons</taxon>
        <taxon>Gunneridae</taxon>
        <taxon>Pentapetalae</taxon>
        <taxon>rosids</taxon>
        <taxon>fabids</taxon>
        <taxon>Fabales</taxon>
        <taxon>Fabaceae</taxon>
        <taxon>Papilionoideae</taxon>
        <taxon>50 kb inversion clade</taxon>
        <taxon>NPAAA clade</taxon>
        <taxon>Hologalegina</taxon>
        <taxon>IRL clade</taxon>
        <taxon>Fabeae</taxon>
        <taxon>Lathyrus</taxon>
    </lineage>
</organism>
<dbReference type="PANTHER" id="PTHR31221">
    <property type="entry name" value="WRKY TRANSCRIPTION FACTOR PROTEIN 1-RELATED"/>
    <property type="match status" value="1"/>
</dbReference>
<keyword evidence="5" id="KW-0539">Nucleus</keyword>
<dbReference type="Gramene" id="Psat02G0372100-T1">
    <property type="protein sequence ID" value="KAI5437710.1"/>
    <property type="gene ID" value="KIW84_023721"/>
</dbReference>
<feature type="domain" description="WRKY" evidence="7">
    <location>
        <begin position="75"/>
        <end position="101"/>
    </location>
</feature>
<dbReference type="InterPro" id="IPR044810">
    <property type="entry name" value="WRKY_plant"/>
</dbReference>
<name>A0A9D4YHJ0_PEA</name>
<protein>
    <recommendedName>
        <fullName evidence="7">WRKY domain-containing protein</fullName>
    </recommendedName>
</protein>
<keyword evidence="2" id="KW-0805">Transcription regulation</keyword>
<dbReference type="PROSITE" id="PS50811">
    <property type="entry name" value="WRKY"/>
    <property type="match status" value="1"/>
</dbReference>
<dbReference type="Gene3D" id="2.20.25.80">
    <property type="entry name" value="WRKY domain"/>
    <property type="match status" value="1"/>
</dbReference>
<dbReference type="EMBL" id="JAMSHJ010000002">
    <property type="protein sequence ID" value="KAI5437710.1"/>
    <property type="molecule type" value="Genomic_DNA"/>
</dbReference>
<dbReference type="InterPro" id="IPR036576">
    <property type="entry name" value="WRKY_dom_sf"/>
</dbReference>
<dbReference type="SMART" id="SM00774">
    <property type="entry name" value="WRKY"/>
    <property type="match status" value="1"/>
</dbReference>
<dbReference type="InterPro" id="IPR003657">
    <property type="entry name" value="WRKY_dom"/>
</dbReference>
<evidence type="ECO:0000256" key="6">
    <source>
        <dbReference type="SAM" id="MobiDB-lite"/>
    </source>
</evidence>
<evidence type="ECO:0000259" key="7">
    <source>
        <dbReference type="PROSITE" id="PS50811"/>
    </source>
</evidence>
<dbReference type="Pfam" id="PF03106">
    <property type="entry name" value="WRKY"/>
    <property type="match status" value="1"/>
</dbReference>
<feature type="compositionally biased region" description="Polar residues" evidence="6">
    <location>
        <begin position="107"/>
        <end position="121"/>
    </location>
</feature>
<dbReference type="PANTHER" id="PTHR31221:SF130">
    <property type="entry name" value="WRKY TRANSCRIPTION FACTOR 3-RELATED"/>
    <property type="match status" value="1"/>
</dbReference>
<comment type="caution">
    <text evidence="8">The sequence shown here is derived from an EMBL/GenBank/DDBJ whole genome shotgun (WGS) entry which is preliminary data.</text>
</comment>
<comment type="subcellular location">
    <subcellularLocation>
        <location evidence="1">Nucleus</location>
    </subcellularLocation>
</comment>
<evidence type="ECO:0000256" key="4">
    <source>
        <dbReference type="ARBA" id="ARBA00023163"/>
    </source>
</evidence>
<evidence type="ECO:0000256" key="5">
    <source>
        <dbReference type="ARBA" id="ARBA00023242"/>
    </source>
</evidence>
<dbReference type="GO" id="GO:0003700">
    <property type="term" value="F:DNA-binding transcription factor activity"/>
    <property type="evidence" value="ECO:0007669"/>
    <property type="project" value="InterPro"/>
</dbReference>
<evidence type="ECO:0000256" key="1">
    <source>
        <dbReference type="ARBA" id="ARBA00004123"/>
    </source>
</evidence>
<reference evidence="8 9" key="1">
    <citation type="journal article" date="2022" name="Nat. Genet.">
        <title>Improved pea reference genome and pan-genome highlight genomic features and evolutionary characteristics.</title>
        <authorList>
            <person name="Yang T."/>
            <person name="Liu R."/>
            <person name="Luo Y."/>
            <person name="Hu S."/>
            <person name="Wang D."/>
            <person name="Wang C."/>
            <person name="Pandey M.K."/>
            <person name="Ge S."/>
            <person name="Xu Q."/>
            <person name="Li N."/>
            <person name="Li G."/>
            <person name="Huang Y."/>
            <person name="Saxena R.K."/>
            <person name="Ji Y."/>
            <person name="Li M."/>
            <person name="Yan X."/>
            <person name="He Y."/>
            <person name="Liu Y."/>
            <person name="Wang X."/>
            <person name="Xiang C."/>
            <person name="Varshney R.K."/>
            <person name="Ding H."/>
            <person name="Gao S."/>
            <person name="Zong X."/>
        </authorList>
    </citation>
    <scope>NUCLEOTIDE SEQUENCE [LARGE SCALE GENOMIC DNA]</scope>
    <source>
        <strain evidence="8 9">cv. Zhongwan 6</strain>
    </source>
</reference>
<dbReference type="GO" id="GO:0043565">
    <property type="term" value="F:sequence-specific DNA binding"/>
    <property type="evidence" value="ECO:0007669"/>
    <property type="project" value="InterPro"/>
</dbReference>
<keyword evidence="9" id="KW-1185">Reference proteome</keyword>
<sequence length="177" mass="20109">MCKIDSEFSEIKTEHLFETSNNEKLGGGEIEVSLKSFESDSKMKRIEDASSDPIVESHEIVVVESNIIIIIKTTSEVDILDDGYRWRKYGQKFLKKRGYPRDEDGKQSSFKVTLGTGTTNIPPAPRSPIPVRISLFEVLKMGNLFPWGQRWKTKFLRSHFEDGDKEHTSCSAEPIPA</sequence>
<evidence type="ECO:0000256" key="2">
    <source>
        <dbReference type="ARBA" id="ARBA00023015"/>
    </source>
</evidence>
<keyword evidence="4" id="KW-0804">Transcription</keyword>
<evidence type="ECO:0000256" key="3">
    <source>
        <dbReference type="ARBA" id="ARBA00023125"/>
    </source>
</evidence>
<evidence type="ECO:0000313" key="8">
    <source>
        <dbReference type="EMBL" id="KAI5437710.1"/>
    </source>
</evidence>
<dbReference type="GO" id="GO:0005634">
    <property type="term" value="C:nucleus"/>
    <property type="evidence" value="ECO:0007669"/>
    <property type="project" value="UniProtKB-SubCell"/>
</dbReference>
<proteinExistence type="predicted"/>
<feature type="region of interest" description="Disordered" evidence="6">
    <location>
        <begin position="98"/>
        <end position="125"/>
    </location>
</feature>
<gene>
    <name evidence="8" type="ORF">KIW84_023721</name>
</gene>
<keyword evidence="3" id="KW-0238">DNA-binding</keyword>
<accession>A0A9D4YHJ0</accession>
<dbReference type="SUPFAM" id="SSF118290">
    <property type="entry name" value="WRKY DNA-binding domain"/>
    <property type="match status" value="1"/>
</dbReference>